<evidence type="ECO:0000256" key="2">
    <source>
        <dbReference type="ARBA" id="ARBA00010823"/>
    </source>
</evidence>
<dbReference type="Pfam" id="PF00487">
    <property type="entry name" value="FA_desaturase"/>
    <property type="match status" value="1"/>
</dbReference>
<keyword evidence="8" id="KW-0560">Oxidoreductase</keyword>
<keyword evidence="7 12" id="KW-1133">Transmembrane helix</keyword>
<sequence length="405" mass="47992">MAITVVNPNGHRSLQPFYKGEEMILFSSIQYYLVPFIYCLGYLGVMYLHNPYLLIFIAYSLIPFLDSFFNFDLRNPTKEEQKQLEGKLRFKIPLYFAVLTEWIFSTWIIYYVTQNSQNISLFNLIGIIFLTGNGSASNINVAHELFHKTGLLDKFFGTFTLAKNLYMHFTIEHQYGHHRNVSTPNDPATSRYGQTLYEYLPQTIIGSYFSAWRIENKFQRLQGRHPFNPFNKMIIYTILYFIIPYIHYLVFGLYGMFFFLCTAFISVIYLEAINYIEHYGLMREKTEDGHYEKVDIRHSWNAPHRFSNYLLFKLQRHSDHHENGYKEYQTLCSYTDSPTLPHGYPVCILISFYPPLWFEIMHEVLESYKKEKKSIPLPNIEKKIDNYTQKVSLITMTLSVLSFFI</sequence>
<dbReference type="PANTHER" id="PTHR38674:SF1">
    <property type="entry name" value="ALKANE 1-MONOOXYGENASE 1"/>
    <property type="match status" value="1"/>
</dbReference>
<keyword evidence="3" id="KW-1003">Cell membrane</keyword>
<evidence type="ECO:0000313" key="15">
    <source>
        <dbReference type="Proteomes" id="UP000009168"/>
    </source>
</evidence>
<dbReference type="InterPro" id="IPR033885">
    <property type="entry name" value="AlkB/XylM"/>
</dbReference>
<evidence type="ECO:0000256" key="7">
    <source>
        <dbReference type="ARBA" id="ARBA00022989"/>
    </source>
</evidence>
<reference evidence="15" key="1">
    <citation type="journal article" date="2006" name="PLoS Biol.">
        <title>Macronuclear genome sequence of the ciliate Tetrahymena thermophila, a model eukaryote.</title>
        <authorList>
            <person name="Eisen J.A."/>
            <person name="Coyne R.S."/>
            <person name="Wu M."/>
            <person name="Wu D."/>
            <person name="Thiagarajan M."/>
            <person name="Wortman J.R."/>
            <person name="Badger J.H."/>
            <person name="Ren Q."/>
            <person name="Amedeo P."/>
            <person name="Jones K.M."/>
            <person name="Tallon L.J."/>
            <person name="Delcher A.L."/>
            <person name="Salzberg S.L."/>
            <person name="Silva J.C."/>
            <person name="Haas B.J."/>
            <person name="Majoros W.H."/>
            <person name="Farzad M."/>
            <person name="Carlton J.M."/>
            <person name="Smith R.K. Jr."/>
            <person name="Garg J."/>
            <person name="Pearlman R.E."/>
            <person name="Karrer K.M."/>
            <person name="Sun L."/>
            <person name="Manning G."/>
            <person name="Elde N.C."/>
            <person name="Turkewitz A.P."/>
            <person name="Asai D.J."/>
            <person name="Wilkes D.E."/>
            <person name="Wang Y."/>
            <person name="Cai H."/>
            <person name="Collins K."/>
            <person name="Stewart B.A."/>
            <person name="Lee S.R."/>
            <person name="Wilamowska K."/>
            <person name="Weinberg Z."/>
            <person name="Ruzzo W.L."/>
            <person name="Wloga D."/>
            <person name="Gaertig J."/>
            <person name="Frankel J."/>
            <person name="Tsao C.-C."/>
            <person name="Gorovsky M.A."/>
            <person name="Keeling P.J."/>
            <person name="Waller R.F."/>
            <person name="Patron N.J."/>
            <person name="Cherry J.M."/>
            <person name="Stover N.A."/>
            <person name="Krieger C.J."/>
            <person name="del Toro C."/>
            <person name="Ryder H.F."/>
            <person name="Williamson S.C."/>
            <person name="Barbeau R.A."/>
            <person name="Hamilton E.P."/>
            <person name="Orias E."/>
        </authorList>
    </citation>
    <scope>NUCLEOTIDE SEQUENCE [LARGE SCALE GENOMIC DNA]</scope>
    <source>
        <strain evidence="15">SB210</strain>
    </source>
</reference>
<dbReference type="PANTHER" id="PTHR38674">
    <property type="entry name" value="ALKANE 1-MONOOXYGENASE 1"/>
    <property type="match status" value="1"/>
</dbReference>
<evidence type="ECO:0000256" key="10">
    <source>
        <dbReference type="ARBA" id="ARBA00023033"/>
    </source>
</evidence>
<keyword evidence="15" id="KW-1185">Reference proteome</keyword>
<feature type="transmembrane region" description="Helical" evidence="12">
    <location>
        <begin position="23"/>
        <end position="45"/>
    </location>
</feature>
<feature type="transmembrane region" description="Helical" evidence="12">
    <location>
        <begin position="233"/>
        <end position="251"/>
    </location>
</feature>
<dbReference type="OrthoDB" id="507375at2759"/>
<keyword evidence="9" id="KW-0408">Iron</keyword>
<dbReference type="GO" id="GO:0006629">
    <property type="term" value="P:lipid metabolic process"/>
    <property type="evidence" value="ECO:0007669"/>
    <property type="project" value="InterPro"/>
</dbReference>
<accession>I7MLT7</accession>
<dbReference type="eggNOG" id="ENOG502RYW0">
    <property type="taxonomic scope" value="Eukaryota"/>
</dbReference>
<dbReference type="RefSeq" id="XP_001023288.1">
    <property type="nucleotide sequence ID" value="XM_001023288.1"/>
</dbReference>
<dbReference type="InParanoid" id="I7MLT7"/>
<dbReference type="AlphaFoldDB" id="I7MLT7"/>
<keyword evidence="10" id="KW-0503">Monooxygenase</keyword>
<evidence type="ECO:0000256" key="4">
    <source>
        <dbReference type="ARBA" id="ARBA00022519"/>
    </source>
</evidence>
<evidence type="ECO:0000259" key="13">
    <source>
        <dbReference type="Pfam" id="PF00487"/>
    </source>
</evidence>
<feature type="transmembrane region" description="Helical" evidence="12">
    <location>
        <begin position="51"/>
        <end position="71"/>
    </location>
</feature>
<keyword evidence="11 12" id="KW-0472">Membrane</keyword>
<comment type="subcellular location">
    <subcellularLocation>
        <location evidence="1">Cell inner membrane</location>
        <topology evidence="1">Multi-pass membrane protein</topology>
    </subcellularLocation>
</comment>
<evidence type="ECO:0000256" key="12">
    <source>
        <dbReference type="SAM" id="Phobius"/>
    </source>
</evidence>
<evidence type="ECO:0000256" key="5">
    <source>
        <dbReference type="ARBA" id="ARBA00022692"/>
    </source>
</evidence>
<dbReference type="OMA" id="YGLRRQR"/>
<evidence type="ECO:0000256" key="9">
    <source>
        <dbReference type="ARBA" id="ARBA00023004"/>
    </source>
</evidence>
<dbReference type="EMBL" id="GG662504">
    <property type="protein sequence ID" value="EAS03043.1"/>
    <property type="molecule type" value="Genomic_DNA"/>
</dbReference>
<keyword evidence="6" id="KW-0479">Metal-binding</keyword>
<evidence type="ECO:0000256" key="1">
    <source>
        <dbReference type="ARBA" id="ARBA00004429"/>
    </source>
</evidence>
<evidence type="ECO:0000313" key="14">
    <source>
        <dbReference type="EMBL" id="EAS03043.1"/>
    </source>
</evidence>
<feature type="transmembrane region" description="Helical" evidence="12">
    <location>
        <begin position="92"/>
        <end position="113"/>
    </location>
</feature>
<dbReference type="KEGG" id="tet:TTHERM_00444260"/>
<evidence type="ECO:0000256" key="6">
    <source>
        <dbReference type="ARBA" id="ARBA00022723"/>
    </source>
</evidence>
<comment type="similarity">
    <text evidence="2">Belongs to the fatty acid desaturase type 1 family. AlkB subfamily.</text>
</comment>
<keyword evidence="4" id="KW-0997">Cell inner membrane</keyword>
<dbReference type="GO" id="GO:0046872">
    <property type="term" value="F:metal ion binding"/>
    <property type="evidence" value="ECO:0007669"/>
    <property type="project" value="UniProtKB-KW"/>
</dbReference>
<gene>
    <name evidence="14" type="ORF">TTHERM_00444260</name>
</gene>
<feature type="transmembrane region" description="Helical" evidence="12">
    <location>
        <begin position="119"/>
        <end position="139"/>
    </location>
</feature>
<protein>
    <submittedName>
        <fullName evidence="14">Fatty acid desaturase</fullName>
    </submittedName>
</protein>
<dbReference type="CDD" id="cd03512">
    <property type="entry name" value="Alkane-hydroxylase"/>
    <property type="match status" value="1"/>
</dbReference>
<dbReference type="GO" id="GO:0004497">
    <property type="term" value="F:monooxygenase activity"/>
    <property type="evidence" value="ECO:0007669"/>
    <property type="project" value="UniProtKB-KW"/>
</dbReference>
<dbReference type="InterPro" id="IPR005804">
    <property type="entry name" value="FA_desaturase_dom"/>
</dbReference>
<dbReference type="Proteomes" id="UP000009168">
    <property type="component" value="Unassembled WGS sequence"/>
</dbReference>
<organism evidence="14 15">
    <name type="scientific">Tetrahymena thermophila (strain SB210)</name>
    <dbReference type="NCBI Taxonomy" id="312017"/>
    <lineage>
        <taxon>Eukaryota</taxon>
        <taxon>Sar</taxon>
        <taxon>Alveolata</taxon>
        <taxon>Ciliophora</taxon>
        <taxon>Intramacronucleata</taxon>
        <taxon>Oligohymenophorea</taxon>
        <taxon>Hymenostomatida</taxon>
        <taxon>Tetrahymenina</taxon>
        <taxon>Tetrahymenidae</taxon>
        <taxon>Tetrahymena</taxon>
    </lineage>
</organism>
<dbReference type="HOGENOM" id="CLU_044462_2_0_1"/>
<feature type="domain" description="Fatty acid desaturase" evidence="13">
    <location>
        <begin position="129"/>
        <end position="328"/>
    </location>
</feature>
<keyword evidence="5 12" id="KW-0812">Transmembrane</keyword>
<proteinExistence type="inferred from homology"/>
<feature type="transmembrane region" description="Helical" evidence="12">
    <location>
        <begin position="257"/>
        <end position="276"/>
    </location>
</feature>
<evidence type="ECO:0000256" key="3">
    <source>
        <dbReference type="ARBA" id="ARBA00022475"/>
    </source>
</evidence>
<evidence type="ECO:0000256" key="11">
    <source>
        <dbReference type="ARBA" id="ARBA00023136"/>
    </source>
</evidence>
<name>I7MLT7_TETTS</name>
<dbReference type="GeneID" id="7826923"/>
<dbReference type="GO" id="GO:0005886">
    <property type="term" value="C:plasma membrane"/>
    <property type="evidence" value="ECO:0007669"/>
    <property type="project" value="UniProtKB-SubCell"/>
</dbReference>
<evidence type="ECO:0000256" key="8">
    <source>
        <dbReference type="ARBA" id="ARBA00023002"/>
    </source>
</evidence>